<feature type="region of interest" description="Disordered" evidence="1">
    <location>
        <begin position="30"/>
        <end position="71"/>
    </location>
</feature>
<dbReference type="Gene3D" id="1.10.287.4300">
    <property type="entry name" value="Stage III sporulation protein AH-like"/>
    <property type="match status" value="1"/>
</dbReference>
<dbReference type="InterPro" id="IPR038503">
    <property type="entry name" value="SpoIIIAH_sf"/>
</dbReference>
<evidence type="ECO:0008006" key="5">
    <source>
        <dbReference type="Google" id="ProtNLM"/>
    </source>
</evidence>
<protein>
    <recommendedName>
        <fullName evidence="5">Stage III sporulation protein AH</fullName>
    </recommendedName>
</protein>
<dbReference type="OrthoDB" id="2939102at2"/>
<name>A0A0K9GVU7_9BACI</name>
<sequence>MLLKKQTVWLLTMLSLVVVLSVYYLTGPDQNGTNIATSQEEKDKPSTETAKPKEETAKKSEKEVPNVSISSSDDEFEALRLNIEDQRSKISEDLTNKMGDTSLSAEEKNQAVEANNKLYETNTTEQLLEYEIMQLNYPAALVRIDGNKVDVTVKTDEKLTAIAAVEIMDIVNKEMDNVEDVAVDYKLDEGK</sequence>
<keyword evidence="2" id="KW-1133">Transmembrane helix</keyword>
<dbReference type="STRING" id="1679170.AC625_15540"/>
<gene>
    <name evidence="3" type="ORF">AC625_15540</name>
</gene>
<dbReference type="RefSeq" id="WP_049682108.1">
    <property type="nucleotide sequence ID" value="NZ_LFZW01000001.1"/>
</dbReference>
<evidence type="ECO:0000313" key="3">
    <source>
        <dbReference type="EMBL" id="KMY50756.1"/>
    </source>
</evidence>
<evidence type="ECO:0000256" key="1">
    <source>
        <dbReference type="SAM" id="MobiDB-lite"/>
    </source>
</evidence>
<dbReference type="InterPro" id="IPR024232">
    <property type="entry name" value="SpoIIIAH"/>
</dbReference>
<accession>A0A0K9GVU7</accession>
<dbReference type="PATRIC" id="fig|1679170.3.peg.3540"/>
<feature type="transmembrane region" description="Helical" evidence="2">
    <location>
        <begin position="7"/>
        <end position="25"/>
    </location>
</feature>
<organism evidence="3 4">
    <name type="scientific">Peribacillus loiseleuriae</name>
    <dbReference type="NCBI Taxonomy" id="1679170"/>
    <lineage>
        <taxon>Bacteria</taxon>
        <taxon>Bacillati</taxon>
        <taxon>Bacillota</taxon>
        <taxon>Bacilli</taxon>
        <taxon>Bacillales</taxon>
        <taxon>Bacillaceae</taxon>
        <taxon>Peribacillus</taxon>
    </lineage>
</organism>
<dbReference type="Proteomes" id="UP000037146">
    <property type="component" value="Unassembled WGS sequence"/>
</dbReference>
<dbReference type="AlphaFoldDB" id="A0A0K9GVU7"/>
<dbReference type="EMBL" id="LFZW01000001">
    <property type="protein sequence ID" value="KMY50756.1"/>
    <property type="molecule type" value="Genomic_DNA"/>
</dbReference>
<keyword evidence="2" id="KW-0472">Membrane</keyword>
<evidence type="ECO:0000256" key="2">
    <source>
        <dbReference type="SAM" id="Phobius"/>
    </source>
</evidence>
<comment type="caution">
    <text evidence="3">The sequence shown here is derived from an EMBL/GenBank/DDBJ whole genome shotgun (WGS) entry which is preliminary data.</text>
</comment>
<dbReference type="Pfam" id="PF12685">
    <property type="entry name" value="SpoIIIAH"/>
    <property type="match status" value="1"/>
</dbReference>
<reference evidence="4" key="1">
    <citation type="submission" date="2015-07" db="EMBL/GenBank/DDBJ databases">
        <title>Genome sequencing project for genomic taxonomy and phylogenomics of Bacillus-like bacteria.</title>
        <authorList>
            <person name="Liu B."/>
            <person name="Wang J."/>
            <person name="Zhu Y."/>
            <person name="Liu G."/>
            <person name="Chen Q."/>
            <person name="Chen Z."/>
            <person name="Lan J."/>
            <person name="Che J."/>
            <person name="Ge C."/>
            <person name="Shi H."/>
            <person name="Pan Z."/>
            <person name="Liu X."/>
        </authorList>
    </citation>
    <scope>NUCLEOTIDE SEQUENCE [LARGE SCALE GENOMIC DNA]</scope>
    <source>
        <strain evidence="4">FJAT-27997</strain>
    </source>
</reference>
<keyword evidence="4" id="KW-1185">Reference proteome</keyword>
<keyword evidence="2" id="KW-0812">Transmembrane</keyword>
<feature type="compositionally biased region" description="Basic and acidic residues" evidence="1">
    <location>
        <begin position="39"/>
        <end position="64"/>
    </location>
</feature>
<evidence type="ECO:0000313" key="4">
    <source>
        <dbReference type="Proteomes" id="UP000037146"/>
    </source>
</evidence>
<proteinExistence type="predicted"/>